<feature type="repeat" description="ANK" evidence="3">
    <location>
        <begin position="158"/>
        <end position="193"/>
    </location>
</feature>
<dbReference type="PROSITE" id="PS50297">
    <property type="entry name" value="ANK_REP_REGION"/>
    <property type="match status" value="4"/>
</dbReference>
<dbReference type="AlphaFoldDB" id="A0A232F1S1"/>
<sequence length="538" mass="60495">MEHPNFSPENLRWFHDACKRNDLELIKQFVEQGYPVNSRADSSFGDEFADYTPLHFAVKNENPEAVMYLLHYGADISKKSANSWSPVHLAYYVSSINLLPTIFDYSEVNTYVNAVDDRGLSHFHICCRTMDDPSYVGRFIDRGADVNQKTLFLSSYDSGFTPLHFAVLRKEAEANPILTLLLKNGADHSLKCEDGLTPLHLACKLDKVCSGMLLLLSGADIVARDDKNRLPLHYIFYRNCTSYLADVIFENIPTDRNYRDFQRLSLLHMACFCGKMSLVDSLLAQGCCPNGRVIAINENGKELLFAGKLSLAGLTPLHMALIESRWMIAEMLLLAGADINAEDDRGNSPLWYSYTPLGFRLSREVIVYPSKVIVAKHVMACQAAGLISAKVKRESLQCGLVASGTYKYMFPGCRAQLERIEMVRIKNGPVECNNLRGILGKNEFEMAKLLTNKSVASWLSPNYLDQLTKIFLVYGYMIKAQVNKGFRRIEKLLEAVDALERLTVARLPVPCSEQILSCLCYDDLESVIEASIAVQEQE</sequence>
<feature type="repeat" description="ANK" evidence="3">
    <location>
        <begin position="194"/>
        <end position="226"/>
    </location>
</feature>
<dbReference type="PRINTS" id="PR01415">
    <property type="entry name" value="ANKYRIN"/>
</dbReference>
<comment type="caution">
    <text evidence="4">The sequence shown here is derived from an EMBL/GenBank/DDBJ whole genome shotgun (WGS) entry which is preliminary data.</text>
</comment>
<dbReference type="STRING" id="543379.A0A232F1S1"/>
<dbReference type="EMBL" id="NNAY01001290">
    <property type="protein sequence ID" value="OXU24470.1"/>
    <property type="molecule type" value="Genomic_DNA"/>
</dbReference>
<dbReference type="SUPFAM" id="SSF48403">
    <property type="entry name" value="Ankyrin repeat"/>
    <property type="match status" value="1"/>
</dbReference>
<evidence type="ECO:0000256" key="3">
    <source>
        <dbReference type="PROSITE-ProRule" id="PRU00023"/>
    </source>
</evidence>
<accession>A0A232F1S1</accession>
<dbReference type="Proteomes" id="UP000215335">
    <property type="component" value="Unassembled WGS sequence"/>
</dbReference>
<keyword evidence="5" id="KW-1185">Reference proteome</keyword>
<gene>
    <name evidence="4" type="ORF">TSAR_000252</name>
</gene>
<dbReference type="Gene3D" id="1.25.40.20">
    <property type="entry name" value="Ankyrin repeat-containing domain"/>
    <property type="match status" value="2"/>
</dbReference>
<keyword evidence="1" id="KW-0677">Repeat</keyword>
<evidence type="ECO:0000313" key="5">
    <source>
        <dbReference type="Proteomes" id="UP000215335"/>
    </source>
</evidence>
<dbReference type="Pfam" id="PF12796">
    <property type="entry name" value="Ank_2"/>
    <property type="match status" value="2"/>
</dbReference>
<feature type="repeat" description="ANK" evidence="3">
    <location>
        <begin position="312"/>
        <end position="344"/>
    </location>
</feature>
<proteinExistence type="predicted"/>
<reference evidence="4 5" key="1">
    <citation type="journal article" date="2017" name="Curr. Biol.">
        <title>The Evolution of Venom by Co-option of Single-Copy Genes.</title>
        <authorList>
            <person name="Martinson E.O."/>
            <person name="Mrinalini"/>
            <person name="Kelkar Y.D."/>
            <person name="Chang C.H."/>
            <person name="Werren J.H."/>
        </authorList>
    </citation>
    <scope>NUCLEOTIDE SEQUENCE [LARGE SCALE GENOMIC DNA]</scope>
    <source>
        <strain evidence="4 5">Alberta</strain>
        <tissue evidence="4">Whole body</tissue>
    </source>
</reference>
<evidence type="ECO:0000256" key="1">
    <source>
        <dbReference type="ARBA" id="ARBA00022737"/>
    </source>
</evidence>
<evidence type="ECO:0000313" key="4">
    <source>
        <dbReference type="EMBL" id="OXU24470.1"/>
    </source>
</evidence>
<dbReference type="InterPro" id="IPR036770">
    <property type="entry name" value="Ankyrin_rpt-contain_sf"/>
</dbReference>
<dbReference type="PANTHER" id="PTHR24198">
    <property type="entry name" value="ANKYRIN REPEAT AND PROTEIN KINASE DOMAIN-CONTAINING PROTEIN"/>
    <property type="match status" value="1"/>
</dbReference>
<dbReference type="PANTHER" id="PTHR24198:SF165">
    <property type="entry name" value="ANKYRIN REPEAT-CONTAINING PROTEIN-RELATED"/>
    <property type="match status" value="1"/>
</dbReference>
<name>A0A232F1S1_9HYME</name>
<organism evidence="4 5">
    <name type="scientific">Trichomalopsis sarcophagae</name>
    <dbReference type="NCBI Taxonomy" id="543379"/>
    <lineage>
        <taxon>Eukaryota</taxon>
        <taxon>Metazoa</taxon>
        <taxon>Ecdysozoa</taxon>
        <taxon>Arthropoda</taxon>
        <taxon>Hexapoda</taxon>
        <taxon>Insecta</taxon>
        <taxon>Pterygota</taxon>
        <taxon>Neoptera</taxon>
        <taxon>Endopterygota</taxon>
        <taxon>Hymenoptera</taxon>
        <taxon>Apocrita</taxon>
        <taxon>Proctotrupomorpha</taxon>
        <taxon>Chalcidoidea</taxon>
        <taxon>Pteromalidae</taxon>
        <taxon>Pteromalinae</taxon>
        <taxon>Trichomalopsis</taxon>
    </lineage>
</organism>
<feature type="repeat" description="ANK" evidence="3">
    <location>
        <begin position="49"/>
        <end position="81"/>
    </location>
</feature>
<dbReference type="SMART" id="SM00248">
    <property type="entry name" value="ANK"/>
    <property type="match status" value="8"/>
</dbReference>
<evidence type="ECO:0000256" key="2">
    <source>
        <dbReference type="ARBA" id="ARBA00023043"/>
    </source>
</evidence>
<protein>
    <submittedName>
        <fullName evidence="4">Uncharacterized protein</fullName>
    </submittedName>
</protein>
<keyword evidence="2 3" id="KW-0040">ANK repeat</keyword>
<dbReference type="PROSITE" id="PS50088">
    <property type="entry name" value="ANK_REPEAT"/>
    <property type="match status" value="4"/>
</dbReference>
<dbReference type="Pfam" id="PF00023">
    <property type="entry name" value="Ank"/>
    <property type="match status" value="1"/>
</dbReference>
<dbReference type="InterPro" id="IPR002110">
    <property type="entry name" value="Ankyrin_rpt"/>
</dbReference>